<keyword evidence="1" id="KW-0732">Signal</keyword>
<proteinExistence type="predicted"/>
<dbReference type="InterPro" id="IPR011658">
    <property type="entry name" value="PA14_dom"/>
</dbReference>
<dbReference type="Gene3D" id="3.90.182.10">
    <property type="entry name" value="Toxin - Anthrax Protective Antigen,domain 1"/>
    <property type="match status" value="2"/>
</dbReference>
<evidence type="ECO:0000256" key="2">
    <source>
        <dbReference type="ARBA" id="ARBA00022737"/>
    </source>
</evidence>
<reference evidence="6" key="1">
    <citation type="submission" date="2016-04" db="EMBL/GenBank/DDBJ databases">
        <authorList>
            <person name="Tabuchi Yagui T.R."/>
        </authorList>
    </citation>
    <scope>NUCLEOTIDE SEQUENCE [LARGE SCALE GENOMIC DNA]</scope>
    <source>
        <strain evidence="6">NIES-26</strain>
    </source>
</reference>
<evidence type="ECO:0000256" key="1">
    <source>
        <dbReference type="ARBA" id="ARBA00022729"/>
    </source>
</evidence>
<dbReference type="GO" id="GO:0016020">
    <property type="term" value="C:membrane"/>
    <property type="evidence" value="ECO:0007669"/>
    <property type="project" value="InterPro"/>
</dbReference>
<protein>
    <recommendedName>
        <fullName evidence="5">PA14 domain-containing protein</fullName>
    </recommendedName>
</protein>
<gene>
    <name evidence="6" type="ORF">A6770_10455</name>
</gene>
<sequence>MNDYSKVQSSSVLDKPLNSAIANKSSLEAIEQEQPKTLARASDANSLSLSALAANNTTLSQGNGLDAEYYDNQNFTNLKLTRVDPTVNFNWGTGSPTASMGVDTFSIRWTGQVEARYSETYTFSTTTDDGVRLWVDGKQIVNNYVDQPPTEVSGAIALVAGQKYDIKMEYYDKAGGALAKLSWSSPSQAKQIIPKSQLYSNSDFTPPTATVNAANLTTSGGDNYTFTVTYKDETAINVATLDNNDVIVTGPNGFSQSATLVSVDNNTNGSQRIATYRIDPLEGTTWNSANNGTYTIALQTNQVSDTRGNFANAGNIGSFQINIAGTGTGLNAAYYDNQNFTNLKLTRVDPTVNFNWGTGSPTASMGVDTFSIRWTGQVEARYSETYTFSTTTDDGVRLWVDGKQIVNNYVDQPPTEVSGAIALVAGQKYDIKMEYYDKAGGALAKLSWSSPSQAKQIIPKSQLYLPTEPTIALGPSSGTLSESAGNAIINIVRTGDLSGTASIRYATTAVSAERGKDYGTANSDTEIIGRLTFQPGEASKQVAIPILNDSLKELNETFSVAIDEADGATLGVQRTLTVTIQDDDNIDLIFTEPEINENVGTAKVTVSRNNSSAAASVDYTTVDDTAKAGSDYTAVSGTLNFAIGETSKTISISIKDDTIAEPNEKFSLKFKNAVGVGLDKDTAVISIIDNDPGSFTKQTVADGLNQPTAFDWTPDNSRMFIAQKNGIVRLMQNGTLLTTPFLDISAQVNDTRDRGLLGIAVHPDFGKATNPKNYIYLLFTYDPPETDPSNPKNNPNSTLDNRDQRGNRAARLIRVEADPNTNYTTAKAGSEVVLLGKNSTWQYINRPTDNSTAVTSNLAPSGILNKNTGKLFTSMQDYLNNLNNITNVEDFIATDSESHSVGSLHFGTDGSLFVSIGDGTSYNQVDPRAIRVQDTNNLSGKLLRIDAITGEGLSDNPFYNSSNPNSNASKVWNYGLRNPFRFTIDEKTNTPYIGDVGWQTWEEVNIGIKGANFGWPGYEGGLDANGNVVSLKQSAYASYSAIAAKIQALYDSGIAKAPTYTYKHYRDSTGNNSDAIVVGDFYTGETFPSIYQNTLFIANASKGTIDNLTFDNEGKVVSVRRFATNAGAPVQISTGQDGNLYYADLYTGKIVRFTPA</sequence>
<feature type="domain" description="PA14" evidence="5">
    <location>
        <begin position="325"/>
        <end position="462"/>
    </location>
</feature>
<dbReference type="InterPro" id="IPR037524">
    <property type="entry name" value="PA14/GLEYA"/>
</dbReference>
<dbReference type="SMART" id="SM00758">
    <property type="entry name" value="PA14"/>
    <property type="match status" value="2"/>
</dbReference>
<dbReference type="Gene3D" id="2.120.10.30">
    <property type="entry name" value="TolB, C-terminal domain"/>
    <property type="match status" value="1"/>
</dbReference>
<dbReference type="Pfam" id="PF07995">
    <property type="entry name" value="GSDH"/>
    <property type="match status" value="2"/>
</dbReference>
<keyword evidence="3" id="KW-0106">Calcium</keyword>
<dbReference type="InterPro" id="IPR038081">
    <property type="entry name" value="CalX-like_sf"/>
</dbReference>
<dbReference type="InterPro" id="IPR011042">
    <property type="entry name" value="6-blade_b-propeller_TolB-like"/>
</dbReference>
<dbReference type="PANTHER" id="PTHR19328">
    <property type="entry name" value="HEDGEHOG-INTERACTING PROTEIN"/>
    <property type="match status" value="1"/>
</dbReference>
<accession>A0A367RUF8</accession>
<dbReference type="SMART" id="SM00237">
    <property type="entry name" value="Calx_beta"/>
    <property type="match status" value="2"/>
</dbReference>
<dbReference type="SUPFAM" id="SSF141072">
    <property type="entry name" value="CalX-like"/>
    <property type="match status" value="1"/>
</dbReference>
<dbReference type="GO" id="GO:0007154">
    <property type="term" value="P:cell communication"/>
    <property type="evidence" value="ECO:0007669"/>
    <property type="project" value="InterPro"/>
</dbReference>
<keyword evidence="2" id="KW-0677">Repeat</keyword>
<dbReference type="Pfam" id="PF07691">
    <property type="entry name" value="PA14"/>
    <property type="match status" value="2"/>
</dbReference>
<dbReference type="EMBL" id="LXQD01000054">
    <property type="protein sequence ID" value="RCJ40165.1"/>
    <property type="molecule type" value="Genomic_DNA"/>
</dbReference>
<evidence type="ECO:0000256" key="3">
    <source>
        <dbReference type="ARBA" id="ARBA00022837"/>
    </source>
</evidence>
<dbReference type="InterPro" id="IPR003644">
    <property type="entry name" value="Calx_beta"/>
</dbReference>
<dbReference type="Proteomes" id="UP000252107">
    <property type="component" value="Unassembled WGS sequence"/>
</dbReference>
<name>A0A367RUF8_9NOSO</name>
<dbReference type="InterPro" id="IPR012938">
    <property type="entry name" value="Glc/Sorbosone_DH"/>
</dbReference>
<comment type="caution">
    <text evidence="6">The sequence shown here is derived from an EMBL/GenBank/DDBJ whole genome shotgun (WGS) entry which is preliminary data.</text>
</comment>
<dbReference type="AlphaFoldDB" id="A0A367RUF8"/>
<feature type="compositionally biased region" description="Polar residues" evidence="4">
    <location>
        <begin position="787"/>
        <end position="799"/>
    </location>
</feature>
<keyword evidence="7" id="KW-1185">Reference proteome</keyword>
<feature type="region of interest" description="Disordered" evidence="4">
    <location>
        <begin position="785"/>
        <end position="806"/>
    </location>
</feature>
<evidence type="ECO:0000313" key="6">
    <source>
        <dbReference type="EMBL" id="RCJ40165.1"/>
    </source>
</evidence>
<dbReference type="Pfam" id="PF03160">
    <property type="entry name" value="Calx-beta"/>
    <property type="match status" value="1"/>
</dbReference>
<dbReference type="SUPFAM" id="SSF50952">
    <property type="entry name" value="Soluble quinoprotein glucose dehydrogenase"/>
    <property type="match status" value="1"/>
</dbReference>
<dbReference type="PANTHER" id="PTHR19328:SF13">
    <property type="entry name" value="HIPL1 PROTEIN"/>
    <property type="match status" value="1"/>
</dbReference>
<evidence type="ECO:0000259" key="5">
    <source>
        <dbReference type="PROSITE" id="PS51820"/>
    </source>
</evidence>
<feature type="domain" description="PA14" evidence="5">
    <location>
        <begin position="60"/>
        <end position="197"/>
    </location>
</feature>
<evidence type="ECO:0000313" key="7">
    <source>
        <dbReference type="Proteomes" id="UP000252107"/>
    </source>
</evidence>
<dbReference type="SUPFAM" id="SSF56988">
    <property type="entry name" value="Anthrax protective antigen"/>
    <property type="match status" value="2"/>
</dbReference>
<evidence type="ECO:0000256" key="4">
    <source>
        <dbReference type="SAM" id="MobiDB-lite"/>
    </source>
</evidence>
<organism evidence="6 7">
    <name type="scientific">Nostoc minutum NIES-26</name>
    <dbReference type="NCBI Taxonomy" id="1844469"/>
    <lineage>
        <taxon>Bacteria</taxon>
        <taxon>Bacillati</taxon>
        <taxon>Cyanobacteriota</taxon>
        <taxon>Cyanophyceae</taxon>
        <taxon>Nostocales</taxon>
        <taxon>Nostocaceae</taxon>
        <taxon>Nostoc</taxon>
    </lineage>
</organism>
<dbReference type="Gene3D" id="2.60.40.2030">
    <property type="match status" value="2"/>
</dbReference>
<dbReference type="PROSITE" id="PS51820">
    <property type="entry name" value="PA14"/>
    <property type="match status" value="2"/>
</dbReference>
<dbReference type="InterPro" id="IPR011041">
    <property type="entry name" value="Quinoprot_gluc/sorb_DH_b-prop"/>
</dbReference>